<keyword evidence="2" id="KW-1185">Reference proteome</keyword>
<organism evidence="1 2">
    <name type="scientific">Eumeta variegata</name>
    <name type="common">Bagworm moth</name>
    <name type="synonym">Eumeta japonica</name>
    <dbReference type="NCBI Taxonomy" id="151549"/>
    <lineage>
        <taxon>Eukaryota</taxon>
        <taxon>Metazoa</taxon>
        <taxon>Ecdysozoa</taxon>
        <taxon>Arthropoda</taxon>
        <taxon>Hexapoda</taxon>
        <taxon>Insecta</taxon>
        <taxon>Pterygota</taxon>
        <taxon>Neoptera</taxon>
        <taxon>Endopterygota</taxon>
        <taxon>Lepidoptera</taxon>
        <taxon>Glossata</taxon>
        <taxon>Ditrysia</taxon>
        <taxon>Tineoidea</taxon>
        <taxon>Psychidae</taxon>
        <taxon>Oiketicinae</taxon>
        <taxon>Eumeta</taxon>
    </lineage>
</organism>
<evidence type="ECO:0000313" key="1">
    <source>
        <dbReference type="EMBL" id="GBP79521.1"/>
    </source>
</evidence>
<dbReference type="EMBL" id="BGZK01001417">
    <property type="protein sequence ID" value="GBP79521.1"/>
    <property type="molecule type" value="Genomic_DNA"/>
</dbReference>
<protein>
    <submittedName>
        <fullName evidence="1">Uncharacterized protein</fullName>
    </submittedName>
</protein>
<dbReference type="AlphaFoldDB" id="A0A4C1YSR8"/>
<comment type="caution">
    <text evidence="1">The sequence shown here is derived from an EMBL/GenBank/DDBJ whole genome shotgun (WGS) entry which is preliminary data.</text>
</comment>
<dbReference type="Proteomes" id="UP000299102">
    <property type="component" value="Unassembled WGS sequence"/>
</dbReference>
<evidence type="ECO:0000313" key="2">
    <source>
        <dbReference type="Proteomes" id="UP000299102"/>
    </source>
</evidence>
<gene>
    <name evidence="1" type="ORF">EVAR_89887_1</name>
</gene>
<name>A0A4C1YSR8_EUMVA</name>
<sequence>MTVVRDEFEIKSKPNDDVDGRLTTASDLLSWGRRRIRWRAFRRRPSQNAPRRRAYKRRASELSDVSGFVNYPNGRRAALRARPDQLARASCGTLRVIAVRTSVFLNAPREHVERNLLNNSLSRGAAHREAENASNFVHGRFLPLDVKTTGKAAGKYPPGDEEEKKTRIDERGVWSGMHPRAILLP</sequence>
<reference evidence="1 2" key="1">
    <citation type="journal article" date="2019" name="Commun. Biol.">
        <title>The bagworm genome reveals a unique fibroin gene that provides high tensile strength.</title>
        <authorList>
            <person name="Kono N."/>
            <person name="Nakamura H."/>
            <person name="Ohtoshi R."/>
            <person name="Tomita M."/>
            <person name="Numata K."/>
            <person name="Arakawa K."/>
        </authorList>
    </citation>
    <scope>NUCLEOTIDE SEQUENCE [LARGE SCALE GENOMIC DNA]</scope>
</reference>
<accession>A0A4C1YSR8</accession>
<proteinExistence type="predicted"/>